<evidence type="ECO:0000256" key="5">
    <source>
        <dbReference type="RuleBase" id="RU003694"/>
    </source>
</evidence>
<dbReference type="InterPro" id="IPR000794">
    <property type="entry name" value="Beta-ketoacyl_synthase"/>
</dbReference>
<dbReference type="GO" id="GO:0004315">
    <property type="term" value="F:3-oxoacyl-[acyl-carrier-protein] synthase activity"/>
    <property type="evidence" value="ECO:0007669"/>
    <property type="project" value="UniProtKB-EC"/>
</dbReference>
<dbReference type="InterPro" id="IPR018201">
    <property type="entry name" value="Ketoacyl_synth_AS"/>
</dbReference>
<organism evidence="7 8">
    <name type="scientific">Nocardia goodfellowii</name>
    <dbReference type="NCBI Taxonomy" id="882446"/>
    <lineage>
        <taxon>Bacteria</taxon>
        <taxon>Bacillati</taxon>
        <taxon>Actinomycetota</taxon>
        <taxon>Actinomycetes</taxon>
        <taxon>Mycobacteriales</taxon>
        <taxon>Nocardiaceae</taxon>
        <taxon>Nocardia</taxon>
    </lineage>
</organism>
<dbReference type="RefSeq" id="WP_307869599.1">
    <property type="nucleotide sequence ID" value="NZ_JAGGMR010000001.1"/>
</dbReference>
<reference evidence="7 8" key="1">
    <citation type="submission" date="2021-03" db="EMBL/GenBank/DDBJ databases">
        <title>Sequencing the genomes of 1000 actinobacteria strains.</title>
        <authorList>
            <person name="Klenk H.-P."/>
        </authorList>
    </citation>
    <scope>NUCLEOTIDE SEQUENCE [LARGE SCALE GENOMIC DNA]</scope>
    <source>
        <strain evidence="7 8">DSM 45516</strain>
    </source>
</reference>
<sequence>MKEREEFDTTPMQTVVVVAVGAVTSQGDTAKALWDGVSTGHVAIRLVEHLPMAEYRTRIGGEVRSPVPPSPVAAAVGGFRDRAFDFAFAAAQEAMDAAHTLVSGVAPERRAVVLGTCNAGLLSTMEWLGDGTGNGAAELAMYGPPQAIAESLAAEFQCKGPTLTVNTACAAGANAIGYAADLIAFGRADIVLAGGTDALSDVAYAGFNSLGSLSPTPAAPYQDKRTGLSLGEGSGMLVLARADLVAAADIEPLCEIKGYGLSADGYHPTAPRPDGTGAARAMRAAMEWSGLGDDEIGYINSHGTGTPRNDSAEAKATRLALRDAADSVPVSSSKSMIGHLLGAAGAVEAIITVGALRHGVLPPTANLLVPDAECRLDHVAVEPRVGRPRNAISNNFAFAGANASVAFADRPTGVVRPAALRTRVVLTGAGAVGAAGVGIEAALRALTEGRDCGRIEDGMRLGRIEVDPAGHLTRREARRMDRLGLLSTCAATQAVQAAGADLIADDPNRVGVVFGTGLGPMQAMEQFVRPLREEGAAAANPAVFPNTVYNAAAGSVATLLGALGPTSTVTAGHAAGANALCYGFDLVSVGRATAILATAADTLTDLVALAYHRLGVPMGPRDAFTLAEGAAAVVLESADNARRRGATVYAEVLGHASAADALGVGRTDPRGAGSERAMRAAIESAGLAVSDIAQVWMNEVGWPAIDAPEQRALDRIFGAAGPHRVSAKRSLGEQIGVGGLLSAALAACRPDRPRDGAVLVNSSSLGGTHFSIVLSPS</sequence>
<evidence type="ECO:0000256" key="3">
    <source>
        <dbReference type="ARBA" id="ARBA00022679"/>
    </source>
</evidence>
<dbReference type="InterPro" id="IPR016039">
    <property type="entry name" value="Thiolase-like"/>
</dbReference>
<dbReference type="Pfam" id="PF02801">
    <property type="entry name" value="Ketoacyl-synt_C"/>
    <property type="match status" value="2"/>
</dbReference>
<dbReference type="PANTHER" id="PTHR11712">
    <property type="entry name" value="POLYKETIDE SYNTHASE-RELATED"/>
    <property type="match status" value="1"/>
</dbReference>
<dbReference type="EC" id="2.3.1.179" evidence="7"/>
<dbReference type="PROSITE" id="PS52004">
    <property type="entry name" value="KS3_2"/>
    <property type="match status" value="2"/>
</dbReference>
<evidence type="ECO:0000259" key="6">
    <source>
        <dbReference type="PROSITE" id="PS52004"/>
    </source>
</evidence>
<dbReference type="SMART" id="SM00825">
    <property type="entry name" value="PKS_KS"/>
    <property type="match status" value="1"/>
</dbReference>
<keyword evidence="4" id="KW-0443">Lipid metabolism</keyword>
<dbReference type="PANTHER" id="PTHR11712:SF336">
    <property type="entry name" value="3-OXOACYL-[ACYL-CARRIER-PROTEIN] SYNTHASE, MITOCHONDRIAL"/>
    <property type="match status" value="1"/>
</dbReference>
<feature type="domain" description="Ketosynthase family 3 (KS3)" evidence="6">
    <location>
        <begin position="421"/>
        <end position="776"/>
    </location>
</feature>
<comment type="similarity">
    <text evidence="2 5">Belongs to the thiolase-like superfamily. Beta-ketoacyl-ACP synthases family.</text>
</comment>
<name>A0ABS4QDV8_9NOCA</name>
<evidence type="ECO:0000313" key="8">
    <source>
        <dbReference type="Proteomes" id="UP001519325"/>
    </source>
</evidence>
<dbReference type="CDD" id="cd00834">
    <property type="entry name" value="KAS_I_II"/>
    <property type="match status" value="1"/>
</dbReference>
<dbReference type="EMBL" id="JAGGMR010000001">
    <property type="protein sequence ID" value="MBP2189876.1"/>
    <property type="molecule type" value="Genomic_DNA"/>
</dbReference>
<evidence type="ECO:0000313" key="7">
    <source>
        <dbReference type="EMBL" id="MBP2189876.1"/>
    </source>
</evidence>
<dbReference type="SUPFAM" id="SSF53901">
    <property type="entry name" value="Thiolase-like"/>
    <property type="match status" value="4"/>
</dbReference>
<dbReference type="Pfam" id="PF00109">
    <property type="entry name" value="ketoacyl-synt"/>
    <property type="match status" value="2"/>
</dbReference>
<evidence type="ECO:0000256" key="2">
    <source>
        <dbReference type="ARBA" id="ARBA00008467"/>
    </source>
</evidence>
<keyword evidence="7" id="KW-0012">Acyltransferase</keyword>
<keyword evidence="8" id="KW-1185">Reference proteome</keyword>
<proteinExistence type="inferred from homology"/>
<evidence type="ECO:0000256" key="1">
    <source>
        <dbReference type="ARBA" id="ARBA00004796"/>
    </source>
</evidence>
<feature type="domain" description="Ketosynthase family 3 (KS3)" evidence="6">
    <location>
        <begin position="12"/>
        <end position="409"/>
    </location>
</feature>
<keyword evidence="4" id="KW-0276">Fatty acid metabolism</keyword>
<dbReference type="Gene3D" id="3.40.47.10">
    <property type="match status" value="3"/>
</dbReference>
<comment type="caution">
    <text evidence="7">The sequence shown here is derived from an EMBL/GenBank/DDBJ whole genome shotgun (WGS) entry which is preliminary data.</text>
</comment>
<dbReference type="InterPro" id="IPR014031">
    <property type="entry name" value="Ketoacyl_synth_C"/>
</dbReference>
<accession>A0ABS4QDV8</accession>
<keyword evidence="3 5" id="KW-0808">Transferase</keyword>
<comment type="pathway">
    <text evidence="1">Lipid metabolism; mycolic acid biosynthesis.</text>
</comment>
<dbReference type="Proteomes" id="UP001519325">
    <property type="component" value="Unassembled WGS sequence"/>
</dbReference>
<dbReference type="InterPro" id="IPR020841">
    <property type="entry name" value="PKS_Beta-ketoAc_synthase_dom"/>
</dbReference>
<keyword evidence="4" id="KW-0444">Lipid biosynthesis</keyword>
<dbReference type="InterPro" id="IPR014030">
    <property type="entry name" value="Ketoacyl_synth_N"/>
</dbReference>
<keyword evidence="4" id="KW-0275">Fatty acid biosynthesis</keyword>
<gene>
    <name evidence="7" type="ORF">BJ987_002777</name>
</gene>
<dbReference type="PROSITE" id="PS00606">
    <property type="entry name" value="KS3_1"/>
    <property type="match status" value="1"/>
</dbReference>
<protein>
    <submittedName>
        <fullName evidence="7">3-oxoacyl-[acyl-carrier-protein] synthase II</fullName>
        <ecNumber evidence="7">2.3.1.179</ecNumber>
    </submittedName>
</protein>
<evidence type="ECO:0000256" key="4">
    <source>
        <dbReference type="ARBA" id="ARBA00023160"/>
    </source>
</evidence>